<evidence type="ECO:0000256" key="1">
    <source>
        <dbReference type="ARBA" id="ARBA00004613"/>
    </source>
</evidence>
<accession>A0AAW1NHH6</accession>
<keyword evidence="3" id="KW-0964">Secreted</keyword>
<protein>
    <recommendedName>
        <fullName evidence="8">RlpA-like double-psi beta-barrel domain-containing protein</fullName>
    </recommendedName>
</protein>
<dbReference type="Pfam" id="PF24300">
    <property type="entry name" value="KWL1"/>
    <property type="match status" value="1"/>
</dbReference>
<dbReference type="Gene3D" id="2.40.40.10">
    <property type="entry name" value="RlpA-like domain"/>
    <property type="match status" value="1"/>
</dbReference>
<name>A0AAW1NHH6_SAPOF</name>
<dbReference type="PANTHER" id="PTHR33191">
    <property type="entry name" value="RIPENING-RELATED PROTEIN 2-RELATED"/>
    <property type="match status" value="1"/>
</dbReference>
<reference evidence="6" key="1">
    <citation type="submission" date="2024-03" db="EMBL/GenBank/DDBJ databases">
        <title>WGS assembly of Saponaria officinalis var. Norfolk2.</title>
        <authorList>
            <person name="Jenkins J."/>
            <person name="Shu S."/>
            <person name="Grimwood J."/>
            <person name="Barry K."/>
            <person name="Goodstein D."/>
            <person name="Schmutz J."/>
            <person name="Leebens-Mack J."/>
            <person name="Osbourn A."/>
        </authorList>
    </citation>
    <scope>NUCLEOTIDE SEQUENCE [LARGE SCALE GENOMIC DNA]</scope>
    <source>
        <strain evidence="6">JIC</strain>
    </source>
</reference>
<gene>
    <name evidence="6" type="ORF">RND81_01G196700</name>
</gene>
<dbReference type="GO" id="GO:0005576">
    <property type="term" value="C:extracellular region"/>
    <property type="evidence" value="ECO:0007669"/>
    <property type="project" value="UniProtKB-SubCell"/>
</dbReference>
<dbReference type="Proteomes" id="UP001443914">
    <property type="component" value="Unassembled WGS sequence"/>
</dbReference>
<evidence type="ECO:0000256" key="4">
    <source>
        <dbReference type="ARBA" id="ARBA00022729"/>
    </source>
</evidence>
<dbReference type="EMBL" id="JBDFQZ010000001">
    <property type="protein sequence ID" value="KAK9757960.1"/>
    <property type="molecule type" value="Genomic_DNA"/>
</dbReference>
<keyword evidence="4 5" id="KW-0732">Signal</keyword>
<dbReference type="PANTHER" id="PTHR33191:SF58">
    <property type="entry name" value="RIPENING-RELATED PROTEIN 1"/>
    <property type="match status" value="1"/>
</dbReference>
<evidence type="ECO:0000313" key="7">
    <source>
        <dbReference type="Proteomes" id="UP001443914"/>
    </source>
</evidence>
<comment type="subcellular location">
    <subcellularLocation>
        <location evidence="1">Secreted</location>
    </subcellularLocation>
</comment>
<dbReference type="InterPro" id="IPR036908">
    <property type="entry name" value="RlpA-like_sf"/>
</dbReference>
<evidence type="ECO:0000256" key="3">
    <source>
        <dbReference type="ARBA" id="ARBA00022525"/>
    </source>
</evidence>
<dbReference type="SUPFAM" id="SSF50685">
    <property type="entry name" value="Barwin-like endoglucanases"/>
    <property type="match status" value="1"/>
</dbReference>
<evidence type="ECO:0008006" key="8">
    <source>
        <dbReference type="Google" id="ProtNLM"/>
    </source>
</evidence>
<feature type="chain" id="PRO_5043777413" description="RlpA-like double-psi beta-barrel domain-containing protein" evidence="5">
    <location>
        <begin position="25"/>
        <end position="182"/>
    </location>
</feature>
<evidence type="ECO:0000313" key="6">
    <source>
        <dbReference type="EMBL" id="KAK9757960.1"/>
    </source>
</evidence>
<dbReference type="InterPro" id="IPR039271">
    <property type="entry name" value="Kiwellin-like"/>
</dbReference>
<sequence>MEKISICCTIIVLSTIICSVKVEGQNCRSTGVFRGNSPPAGQCSGDCCVQNQVYFTFECSPTVTNQTPGILTYRTFQNSAGVAPSKCDNKYHSDSTPVVALSTGWYNGGTRCGKAILITANGKTVKGVVVDECDSTKGCDAQEGYHPPCGYNVVAGNKAVWKALGVSTSQSGQVSITWSDVN</sequence>
<proteinExistence type="inferred from homology"/>
<keyword evidence="7" id="KW-1185">Reference proteome</keyword>
<evidence type="ECO:0000256" key="2">
    <source>
        <dbReference type="ARBA" id="ARBA00005592"/>
    </source>
</evidence>
<comment type="similarity">
    <text evidence="2">Belongs to the kiwellin family.</text>
</comment>
<organism evidence="6 7">
    <name type="scientific">Saponaria officinalis</name>
    <name type="common">Common soapwort</name>
    <name type="synonym">Lychnis saponaria</name>
    <dbReference type="NCBI Taxonomy" id="3572"/>
    <lineage>
        <taxon>Eukaryota</taxon>
        <taxon>Viridiplantae</taxon>
        <taxon>Streptophyta</taxon>
        <taxon>Embryophyta</taxon>
        <taxon>Tracheophyta</taxon>
        <taxon>Spermatophyta</taxon>
        <taxon>Magnoliopsida</taxon>
        <taxon>eudicotyledons</taxon>
        <taxon>Gunneridae</taxon>
        <taxon>Pentapetalae</taxon>
        <taxon>Caryophyllales</taxon>
        <taxon>Caryophyllaceae</taxon>
        <taxon>Caryophylleae</taxon>
        <taxon>Saponaria</taxon>
    </lineage>
</organism>
<dbReference type="CDD" id="cd22270">
    <property type="entry name" value="DPBB_kiwellin-like"/>
    <property type="match status" value="1"/>
</dbReference>
<evidence type="ECO:0000256" key="5">
    <source>
        <dbReference type="SAM" id="SignalP"/>
    </source>
</evidence>
<dbReference type="AlphaFoldDB" id="A0AAW1NHH6"/>
<feature type="signal peptide" evidence="5">
    <location>
        <begin position="1"/>
        <end position="24"/>
    </location>
</feature>
<comment type="caution">
    <text evidence="6">The sequence shown here is derived from an EMBL/GenBank/DDBJ whole genome shotgun (WGS) entry which is preliminary data.</text>
</comment>